<proteinExistence type="predicted"/>
<dbReference type="Gene3D" id="3.40.1420.10">
    <property type="entry name" value="Inhibitor of vertebrate lysozyme"/>
    <property type="match status" value="1"/>
</dbReference>
<name>A0ABU1V5Q5_9BURK</name>
<evidence type="ECO:0000313" key="3">
    <source>
        <dbReference type="Proteomes" id="UP001265550"/>
    </source>
</evidence>
<evidence type="ECO:0000313" key="2">
    <source>
        <dbReference type="EMBL" id="MDR7092777.1"/>
    </source>
</evidence>
<evidence type="ECO:0000256" key="1">
    <source>
        <dbReference type="SAM" id="SignalP"/>
    </source>
</evidence>
<dbReference type="EMBL" id="JAVDWE010000001">
    <property type="protein sequence ID" value="MDR7092777.1"/>
    <property type="molecule type" value="Genomic_DNA"/>
</dbReference>
<feature type="chain" id="PRO_5046667310" description="Inhibitor of vertebrate lysozyme (Ivy)" evidence="1">
    <location>
        <begin position="24"/>
        <end position="281"/>
    </location>
</feature>
<dbReference type="Proteomes" id="UP001265550">
    <property type="component" value="Unassembled WGS sequence"/>
</dbReference>
<dbReference type="SUPFAM" id="SSF89872">
    <property type="entry name" value="Inhibitor of vertebrate lysozyme, Ivy"/>
    <property type="match status" value="1"/>
</dbReference>
<dbReference type="Pfam" id="PF08816">
    <property type="entry name" value="Ivy"/>
    <property type="match status" value="1"/>
</dbReference>
<keyword evidence="1" id="KW-0732">Signal</keyword>
<keyword evidence="3" id="KW-1185">Reference proteome</keyword>
<dbReference type="RefSeq" id="WP_204731775.1">
    <property type="nucleotide sequence ID" value="NZ_JAVDWE010000001.1"/>
</dbReference>
<evidence type="ECO:0008006" key="4">
    <source>
        <dbReference type="Google" id="ProtNLM"/>
    </source>
</evidence>
<sequence length="281" mass="30320">MATGWKRWAGIGMWAALAGTAGAQGLRPDVMASVGGRYAVDCARADSPRMVVEARQMRIEQGNQRLTVGNLDAAFSYFGNSPPPEFRVALLGQVQGRHELTALVNADGKGQYIQLDGDPTVVANLGALGRAQFRHCNEAANQQAVAELNAAKAAEAAARAPVKPGTARHPSELIRDPAFKPLYLKALGPLAARAPWLAEMHGPATDLTQQRIDGVDYTVAAHCMPHDCRDNSAVVLYDPRQGRVYGLMNQRDKMIAFGSPPAPVMSQLLLIWRSQWRSSGK</sequence>
<protein>
    <recommendedName>
        <fullName evidence="4">Inhibitor of vertebrate lysozyme (Ivy)</fullName>
    </recommendedName>
</protein>
<organism evidence="2 3">
    <name type="scientific">Hydrogenophaga laconesensis</name>
    <dbReference type="NCBI Taxonomy" id="1805971"/>
    <lineage>
        <taxon>Bacteria</taxon>
        <taxon>Pseudomonadati</taxon>
        <taxon>Pseudomonadota</taxon>
        <taxon>Betaproteobacteria</taxon>
        <taxon>Burkholderiales</taxon>
        <taxon>Comamonadaceae</taxon>
        <taxon>Hydrogenophaga</taxon>
    </lineage>
</organism>
<gene>
    <name evidence="2" type="ORF">J2X09_000500</name>
</gene>
<dbReference type="InterPro" id="IPR036501">
    <property type="entry name" value="Inhibitor_vert_lysozyme_sf"/>
</dbReference>
<reference evidence="2 3" key="1">
    <citation type="submission" date="2023-07" db="EMBL/GenBank/DDBJ databases">
        <title>Sorghum-associated microbial communities from plants grown in Nebraska, USA.</title>
        <authorList>
            <person name="Schachtman D."/>
        </authorList>
    </citation>
    <scope>NUCLEOTIDE SEQUENCE [LARGE SCALE GENOMIC DNA]</scope>
    <source>
        <strain evidence="2 3">BE240</strain>
    </source>
</reference>
<feature type="signal peptide" evidence="1">
    <location>
        <begin position="1"/>
        <end position="23"/>
    </location>
</feature>
<accession>A0ABU1V5Q5</accession>
<comment type="caution">
    <text evidence="2">The sequence shown here is derived from an EMBL/GenBank/DDBJ whole genome shotgun (WGS) entry which is preliminary data.</text>
</comment>